<dbReference type="InterPro" id="IPR008840">
    <property type="entry name" value="Sipho_Gp157"/>
</dbReference>
<dbReference type="EMBL" id="VYWW01000001">
    <property type="protein sequence ID" value="KAA9324455.1"/>
    <property type="molecule type" value="Genomic_DNA"/>
</dbReference>
<sequence>MKKNDNNKQDFKEFKGWKVSNKLKELQDKFLDKEEITEDDLQLFQDSFDSLKETLGTDLDDIANWILNNRLEEAKYNGLKEFYAAQATAARKRANGLDKLNKNLNKYITALVDNAGVKQIETAQRTYRPKKHKDIVWLVDEKNIDYLPKEFVKENVKYAPDKTKIYQALKDGQEIEGAKLLPNRTTQII</sequence>
<proteinExistence type="predicted"/>
<dbReference type="Pfam" id="PF05565">
    <property type="entry name" value="Sipho_Gp157"/>
    <property type="match status" value="1"/>
</dbReference>
<evidence type="ECO:0008006" key="3">
    <source>
        <dbReference type="Google" id="ProtNLM"/>
    </source>
</evidence>
<dbReference type="RefSeq" id="WP_151141256.1">
    <property type="nucleotide sequence ID" value="NZ_VYWW01000001.1"/>
</dbReference>
<dbReference type="Proteomes" id="UP000327236">
    <property type="component" value="Unassembled WGS sequence"/>
</dbReference>
<protein>
    <recommendedName>
        <fullName evidence="3">Siphovirus Gp157 family protein</fullName>
    </recommendedName>
</protein>
<gene>
    <name evidence="1" type="ORF">F6H94_00375</name>
</gene>
<accession>A0A5N1IFN0</accession>
<name>A0A5N1IFN0_LACJE</name>
<dbReference type="OrthoDB" id="2168866at2"/>
<organism evidence="1 2">
    <name type="scientific">Lactobacillus jensenii</name>
    <dbReference type="NCBI Taxonomy" id="109790"/>
    <lineage>
        <taxon>Bacteria</taxon>
        <taxon>Bacillati</taxon>
        <taxon>Bacillota</taxon>
        <taxon>Bacilli</taxon>
        <taxon>Lactobacillales</taxon>
        <taxon>Lactobacillaceae</taxon>
        <taxon>Lactobacillus</taxon>
    </lineage>
</organism>
<evidence type="ECO:0000313" key="2">
    <source>
        <dbReference type="Proteomes" id="UP000327236"/>
    </source>
</evidence>
<reference evidence="1 2" key="1">
    <citation type="submission" date="2019-09" db="EMBL/GenBank/DDBJ databases">
        <title>Draft genome sequence assemblies of isolates from the urinary tract.</title>
        <authorList>
            <person name="Mores C.R."/>
            <person name="Putonti C."/>
            <person name="Wolfe A.J."/>
        </authorList>
    </citation>
    <scope>NUCLEOTIDE SEQUENCE [LARGE SCALE GENOMIC DNA]</scope>
    <source>
        <strain evidence="1 2">UMB246</strain>
    </source>
</reference>
<dbReference type="AlphaFoldDB" id="A0A5N1IFN0"/>
<comment type="caution">
    <text evidence="1">The sequence shown here is derived from an EMBL/GenBank/DDBJ whole genome shotgun (WGS) entry which is preliminary data.</text>
</comment>
<evidence type="ECO:0000313" key="1">
    <source>
        <dbReference type="EMBL" id="KAA9324455.1"/>
    </source>
</evidence>